<evidence type="ECO:0000313" key="4">
    <source>
        <dbReference type="Proteomes" id="UP001300745"/>
    </source>
</evidence>
<dbReference type="CDD" id="cd03801">
    <property type="entry name" value="GT4_PimA-like"/>
    <property type="match status" value="1"/>
</dbReference>
<evidence type="ECO:0000256" key="1">
    <source>
        <dbReference type="ARBA" id="ARBA00022679"/>
    </source>
</evidence>
<accession>A0ABT3SNN3</accession>
<comment type="caution">
    <text evidence="3">The sequence shown here is derived from an EMBL/GenBank/DDBJ whole genome shotgun (WGS) entry which is preliminary data.</text>
</comment>
<dbReference type="InterPro" id="IPR050194">
    <property type="entry name" value="Glycosyltransferase_grp1"/>
</dbReference>
<dbReference type="SUPFAM" id="SSF53756">
    <property type="entry name" value="UDP-Glycosyltransferase/glycogen phosphorylase"/>
    <property type="match status" value="1"/>
</dbReference>
<dbReference type="PANTHER" id="PTHR45947:SF3">
    <property type="entry name" value="SULFOQUINOVOSYL TRANSFERASE SQD2"/>
    <property type="match status" value="1"/>
</dbReference>
<name>A0ABT3SNN3_9MYCO</name>
<dbReference type="InterPro" id="IPR001296">
    <property type="entry name" value="Glyco_trans_1"/>
</dbReference>
<protein>
    <submittedName>
        <fullName evidence="3">Glycosyltransferase family 4 protein</fullName>
    </submittedName>
</protein>
<evidence type="ECO:0000259" key="2">
    <source>
        <dbReference type="Pfam" id="PF00534"/>
    </source>
</evidence>
<feature type="domain" description="Glycosyl transferase family 1" evidence="2">
    <location>
        <begin position="149"/>
        <end position="272"/>
    </location>
</feature>
<reference evidence="3 4" key="1">
    <citation type="submission" date="2022-11" db="EMBL/GenBank/DDBJ databases">
        <title>Mycobacterium sp. nov.</title>
        <authorList>
            <person name="Papic B."/>
            <person name="Spicic S."/>
            <person name="Duvnjak S."/>
        </authorList>
    </citation>
    <scope>NUCLEOTIDE SEQUENCE [LARGE SCALE GENOMIC DNA]</scope>
    <source>
        <strain evidence="3 4">CVI_P4</strain>
    </source>
</reference>
<gene>
    <name evidence="3" type="ORF">ORI27_31115</name>
</gene>
<organism evidence="3 4">
    <name type="scientific">Mycobacterium pinniadriaticum</name>
    <dbReference type="NCBI Taxonomy" id="2994102"/>
    <lineage>
        <taxon>Bacteria</taxon>
        <taxon>Bacillati</taxon>
        <taxon>Actinomycetota</taxon>
        <taxon>Actinomycetes</taxon>
        <taxon>Mycobacteriales</taxon>
        <taxon>Mycobacteriaceae</taxon>
        <taxon>Mycobacterium</taxon>
    </lineage>
</organism>
<keyword evidence="4" id="KW-1185">Reference proteome</keyword>
<dbReference type="RefSeq" id="WP_266001038.1">
    <property type="nucleotide sequence ID" value="NZ_JAPJDN010000060.1"/>
</dbReference>
<dbReference type="EMBL" id="JAPJDO010000060">
    <property type="protein sequence ID" value="MCX2941147.1"/>
    <property type="molecule type" value="Genomic_DNA"/>
</dbReference>
<sequence length="333" mass="36464">MTYNMASELAPHFHGMRIADTSERDAVGWIRPFTKLRRSARAWWWIPRMDAVYISVNTGHGMWLTTVAAGLARLAGVQIFLHHHSYAYLRERKIRMVALTRAAGPQAHHIVLSQSMAGDLTSVMPEIRRPLVIGNAAFIDRALLDLPLKADGDDLVFGHLSNLSRDKGIAEVVDLALALNRSGTQARLLVGGPTVDGASRLHLDRAARELGGLFEYRGQLTGESKHAFFEEITHFMFPSRYHHEAVPLVLYEAMAAGVICVATGQGSIAEQLDGSPSVLTASADSFVEEARRALMGASVSTSSSRESRQAYLHALAESEMQLAVMIALLAKQL</sequence>
<evidence type="ECO:0000313" key="3">
    <source>
        <dbReference type="EMBL" id="MCX2941147.1"/>
    </source>
</evidence>
<dbReference type="Proteomes" id="UP001300745">
    <property type="component" value="Unassembled WGS sequence"/>
</dbReference>
<dbReference type="Gene3D" id="3.40.50.2000">
    <property type="entry name" value="Glycogen Phosphorylase B"/>
    <property type="match status" value="2"/>
</dbReference>
<keyword evidence="1" id="KW-0808">Transferase</keyword>
<proteinExistence type="predicted"/>
<dbReference type="Pfam" id="PF00534">
    <property type="entry name" value="Glycos_transf_1"/>
    <property type="match status" value="1"/>
</dbReference>
<dbReference type="PANTHER" id="PTHR45947">
    <property type="entry name" value="SULFOQUINOVOSYL TRANSFERASE SQD2"/>
    <property type="match status" value="1"/>
</dbReference>